<dbReference type="EMBL" id="JASJOS010000013">
    <property type="protein sequence ID" value="MDJ1484064.1"/>
    <property type="molecule type" value="Genomic_DNA"/>
</dbReference>
<accession>A0AAE3U8I9</accession>
<protein>
    <submittedName>
        <fullName evidence="3">Glycosyltransferase</fullName>
        <ecNumber evidence="3">2.4.-.-</ecNumber>
    </submittedName>
</protein>
<keyword evidence="1" id="KW-0812">Transmembrane</keyword>
<feature type="transmembrane region" description="Helical" evidence="1">
    <location>
        <begin position="262"/>
        <end position="278"/>
    </location>
</feature>
<dbReference type="Gene3D" id="3.90.550.10">
    <property type="entry name" value="Spore Coat Polysaccharide Biosynthesis Protein SpsA, Chain A"/>
    <property type="match status" value="1"/>
</dbReference>
<dbReference type="AlphaFoldDB" id="A0AAE3U8I9"/>
<dbReference type="RefSeq" id="WP_313984841.1">
    <property type="nucleotide sequence ID" value="NZ_JASJOS010000013.1"/>
</dbReference>
<dbReference type="InterPro" id="IPR029044">
    <property type="entry name" value="Nucleotide-diphossugar_trans"/>
</dbReference>
<comment type="caution">
    <text evidence="3">The sequence shown here is derived from an EMBL/GenBank/DDBJ whole genome shotgun (WGS) entry which is preliminary data.</text>
</comment>
<keyword evidence="3" id="KW-0808">Transferase</keyword>
<dbReference type="PANTHER" id="PTHR43685">
    <property type="entry name" value="GLYCOSYLTRANSFERASE"/>
    <property type="match status" value="1"/>
</dbReference>
<evidence type="ECO:0000256" key="1">
    <source>
        <dbReference type="SAM" id="Phobius"/>
    </source>
</evidence>
<sequence length="321" mass="36949">MKISVVIPTYQRPNLLNTCLEALLRQTFSSESYEIIVVSDGPDESTAQVVQTWQKNSAVTIHFLSLTYKRGPAAARNLGWRKSHGELIAFTDDDCIPDTNWLTKIWETYKGEEVIAYSGRVIVPVSQDPTDYELNTAGLETAEFVTANCICSRMALVKVGGFDSQFSTAWREDSDLEFKLLENHIPIKQLPQAIIIHPVRKAPWGVSLKEQRKSMFNALLYKKFPRLYRQKIQPGPVWHYYLIIFCFLGFFCGMLTHTTELALLFLVGWVGCTGWFAWKRLSRTSKSFRHVSEMIVTSALIPFLSIYWTLYGAWRYRVLFF</sequence>
<dbReference type="GO" id="GO:0016757">
    <property type="term" value="F:glycosyltransferase activity"/>
    <property type="evidence" value="ECO:0007669"/>
    <property type="project" value="UniProtKB-KW"/>
</dbReference>
<keyword evidence="3" id="KW-0328">Glycosyltransferase</keyword>
<organism evidence="3 4">
    <name type="scientific">Xanthocytophaga flava</name>
    <dbReference type="NCBI Taxonomy" id="3048013"/>
    <lineage>
        <taxon>Bacteria</taxon>
        <taxon>Pseudomonadati</taxon>
        <taxon>Bacteroidota</taxon>
        <taxon>Cytophagia</taxon>
        <taxon>Cytophagales</taxon>
        <taxon>Rhodocytophagaceae</taxon>
        <taxon>Xanthocytophaga</taxon>
    </lineage>
</organism>
<keyword evidence="1" id="KW-1133">Transmembrane helix</keyword>
<dbReference type="InterPro" id="IPR001173">
    <property type="entry name" value="Glyco_trans_2-like"/>
</dbReference>
<keyword evidence="1" id="KW-0472">Membrane</keyword>
<proteinExistence type="predicted"/>
<reference evidence="3" key="1">
    <citation type="submission" date="2023-05" db="EMBL/GenBank/DDBJ databases">
        <authorList>
            <person name="Zhang X."/>
        </authorList>
    </citation>
    <scope>NUCLEOTIDE SEQUENCE</scope>
    <source>
        <strain evidence="3">YF14B1</strain>
    </source>
</reference>
<evidence type="ECO:0000259" key="2">
    <source>
        <dbReference type="Pfam" id="PF00535"/>
    </source>
</evidence>
<dbReference type="Pfam" id="PF00535">
    <property type="entry name" value="Glycos_transf_2"/>
    <property type="match status" value="1"/>
</dbReference>
<dbReference type="EC" id="2.4.-.-" evidence="3"/>
<dbReference type="PANTHER" id="PTHR43685:SF2">
    <property type="entry name" value="GLYCOSYLTRANSFERASE 2-LIKE DOMAIN-CONTAINING PROTEIN"/>
    <property type="match status" value="1"/>
</dbReference>
<dbReference type="InterPro" id="IPR050834">
    <property type="entry name" value="Glycosyltransf_2"/>
</dbReference>
<gene>
    <name evidence="3" type="ORF">QNI16_26440</name>
</gene>
<feature type="transmembrane region" description="Helical" evidence="1">
    <location>
        <begin position="290"/>
        <end position="311"/>
    </location>
</feature>
<dbReference type="SUPFAM" id="SSF53448">
    <property type="entry name" value="Nucleotide-diphospho-sugar transferases"/>
    <property type="match status" value="1"/>
</dbReference>
<evidence type="ECO:0000313" key="3">
    <source>
        <dbReference type="EMBL" id="MDJ1484064.1"/>
    </source>
</evidence>
<dbReference type="Proteomes" id="UP001241110">
    <property type="component" value="Unassembled WGS sequence"/>
</dbReference>
<feature type="domain" description="Glycosyltransferase 2-like" evidence="2">
    <location>
        <begin position="4"/>
        <end position="125"/>
    </location>
</feature>
<evidence type="ECO:0000313" key="4">
    <source>
        <dbReference type="Proteomes" id="UP001241110"/>
    </source>
</evidence>
<name>A0AAE3U8I9_9BACT</name>
<feature type="transmembrane region" description="Helical" evidence="1">
    <location>
        <begin position="237"/>
        <end position="256"/>
    </location>
</feature>
<dbReference type="CDD" id="cd00761">
    <property type="entry name" value="Glyco_tranf_GTA_type"/>
    <property type="match status" value="1"/>
</dbReference>